<reference evidence="1 2" key="1">
    <citation type="journal article" date="2018" name="IMA Fungus">
        <title>IMA Genome-F 9: Draft genome sequence of Annulohypoxylon stygium, Aspergillus mulundensis, Berkeleyomyces basicola (syn. Thielaviopsis basicola), Ceratocystis smalleyi, two Cercospora beticola strains, Coleophoma cylindrospora, Fusarium fracticaudum, Phialophora cf. hyalina, and Morchella septimelata.</title>
        <authorList>
            <person name="Wingfield B.D."/>
            <person name="Bills G.F."/>
            <person name="Dong Y."/>
            <person name="Huang W."/>
            <person name="Nel W.J."/>
            <person name="Swalarsk-Parry B.S."/>
            <person name="Vaghefi N."/>
            <person name="Wilken P.M."/>
            <person name="An Z."/>
            <person name="de Beer Z.W."/>
            <person name="De Vos L."/>
            <person name="Chen L."/>
            <person name="Duong T.A."/>
            <person name="Gao Y."/>
            <person name="Hammerbacher A."/>
            <person name="Kikkert J.R."/>
            <person name="Li Y."/>
            <person name="Li H."/>
            <person name="Li K."/>
            <person name="Li Q."/>
            <person name="Liu X."/>
            <person name="Ma X."/>
            <person name="Naidoo K."/>
            <person name="Pethybridge S.J."/>
            <person name="Sun J."/>
            <person name="Steenkamp E.T."/>
            <person name="van der Nest M.A."/>
            <person name="van Wyk S."/>
            <person name="Wingfield M.J."/>
            <person name="Xiong C."/>
            <person name="Yue Q."/>
            <person name="Zhang X."/>
        </authorList>
    </citation>
    <scope>NUCLEOTIDE SEQUENCE [LARGE SCALE GENOMIC DNA]</scope>
    <source>
        <strain evidence="1 2">DSM 5745</strain>
    </source>
</reference>
<proteinExistence type="predicted"/>
<comment type="caution">
    <text evidence="1">The sequence shown here is derived from an EMBL/GenBank/DDBJ whole genome shotgun (WGS) entry which is preliminary data.</text>
</comment>
<dbReference type="Proteomes" id="UP000256690">
    <property type="component" value="Unassembled WGS sequence"/>
</dbReference>
<dbReference type="RefSeq" id="XP_026602254.1">
    <property type="nucleotide sequence ID" value="XM_026749164.1"/>
</dbReference>
<name>A0A3D8RKL1_9EURO</name>
<dbReference type="EMBL" id="PVWQ01000008">
    <property type="protein sequence ID" value="RDW74486.1"/>
    <property type="molecule type" value="Genomic_DNA"/>
</dbReference>
<sequence>MVGRRSPGPTGTLYSDLRSHVPSQRRERAFLLGLGSPPCFTRGVSDSHTLPMTNLLGYHTQPEMFAQETGKAAPYGDLLVTAASNSHGADEVRGRNFIQDQLNDILGKDLHWIPAKNATPPRTRVAV</sequence>
<evidence type="ECO:0000313" key="1">
    <source>
        <dbReference type="EMBL" id="RDW74486.1"/>
    </source>
</evidence>
<dbReference type="GeneID" id="38117518"/>
<organism evidence="1 2">
    <name type="scientific">Aspergillus mulundensis</name>
    <dbReference type="NCBI Taxonomy" id="1810919"/>
    <lineage>
        <taxon>Eukaryota</taxon>
        <taxon>Fungi</taxon>
        <taxon>Dikarya</taxon>
        <taxon>Ascomycota</taxon>
        <taxon>Pezizomycotina</taxon>
        <taxon>Eurotiomycetes</taxon>
        <taxon>Eurotiomycetidae</taxon>
        <taxon>Eurotiales</taxon>
        <taxon>Aspergillaceae</taxon>
        <taxon>Aspergillus</taxon>
        <taxon>Aspergillus subgen. Nidulantes</taxon>
    </lineage>
</organism>
<dbReference type="AlphaFoldDB" id="A0A3D8RKL1"/>
<protein>
    <submittedName>
        <fullName evidence="1">Uncharacterized protein</fullName>
    </submittedName>
</protein>
<accession>A0A3D8RKL1</accession>
<gene>
    <name evidence="1" type="ORF">DSM5745_07148</name>
</gene>
<keyword evidence="2" id="KW-1185">Reference proteome</keyword>
<evidence type="ECO:0000313" key="2">
    <source>
        <dbReference type="Proteomes" id="UP000256690"/>
    </source>
</evidence>